<sequence length="224" mass="25846">MYSRTIPFIDDIPSKILANLNKIGSVSSLLPMVKMWNQQLVPNIQPREEDLDLITYDDKHFLFFFMYRVKVNLPLTILNFMKKIIIASHEGMSFLIPFGRVPYELFVQEGIVKEVQDVEKEKRNEEERSLSFSTTTPTSPFVLQRLYNHLRSRPHHHHPPLTIDITLFLALLTSNNSVQPSSISDPSRDPYSSTTVTFTTQPLLTTFNRPTDNFTRKPSSPIPP</sequence>
<organism evidence="1 2">
    <name type="scientific">Pisum sativum</name>
    <name type="common">Garden pea</name>
    <name type="synonym">Lathyrus oleraceus</name>
    <dbReference type="NCBI Taxonomy" id="3888"/>
    <lineage>
        <taxon>Eukaryota</taxon>
        <taxon>Viridiplantae</taxon>
        <taxon>Streptophyta</taxon>
        <taxon>Embryophyta</taxon>
        <taxon>Tracheophyta</taxon>
        <taxon>Spermatophyta</taxon>
        <taxon>Magnoliopsida</taxon>
        <taxon>eudicotyledons</taxon>
        <taxon>Gunneridae</taxon>
        <taxon>Pentapetalae</taxon>
        <taxon>rosids</taxon>
        <taxon>fabids</taxon>
        <taxon>Fabales</taxon>
        <taxon>Fabaceae</taxon>
        <taxon>Papilionoideae</taxon>
        <taxon>50 kb inversion clade</taxon>
        <taxon>NPAAA clade</taxon>
        <taxon>Hologalegina</taxon>
        <taxon>IRL clade</taxon>
        <taxon>Fabeae</taxon>
        <taxon>Lathyrus</taxon>
    </lineage>
</organism>
<gene>
    <name evidence="1" type="ORF">KIW84_064228</name>
</gene>
<dbReference type="EMBL" id="JAMSHJ010000006">
    <property type="protein sequence ID" value="KAI5398766.1"/>
    <property type="molecule type" value="Genomic_DNA"/>
</dbReference>
<evidence type="ECO:0000313" key="1">
    <source>
        <dbReference type="EMBL" id="KAI5398766.1"/>
    </source>
</evidence>
<dbReference type="AlphaFoldDB" id="A0A9D5A8E2"/>
<dbReference type="Gramene" id="Psat06G0422800-T1">
    <property type="protein sequence ID" value="KAI5398766.1"/>
    <property type="gene ID" value="KIW84_064228"/>
</dbReference>
<evidence type="ECO:0000313" key="2">
    <source>
        <dbReference type="Proteomes" id="UP001058974"/>
    </source>
</evidence>
<protein>
    <submittedName>
        <fullName evidence="1">Uncharacterized protein</fullName>
    </submittedName>
</protein>
<keyword evidence="2" id="KW-1185">Reference proteome</keyword>
<comment type="caution">
    <text evidence="1">The sequence shown here is derived from an EMBL/GenBank/DDBJ whole genome shotgun (WGS) entry which is preliminary data.</text>
</comment>
<dbReference type="Proteomes" id="UP001058974">
    <property type="component" value="Chromosome 6"/>
</dbReference>
<proteinExistence type="predicted"/>
<reference evidence="1 2" key="1">
    <citation type="journal article" date="2022" name="Nat. Genet.">
        <title>Improved pea reference genome and pan-genome highlight genomic features and evolutionary characteristics.</title>
        <authorList>
            <person name="Yang T."/>
            <person name="Liu R."/>
            <person name="Luo Y."/>
            <person name="Hu S."/>
            <person name="Wang D."/>
            <person name="Wang C."/>
            <person name="Pandey M.K."/>
            <person name="Ge S."/>
            <person name="Xu Q."/>
            <person name="Li N."/>
            <person name="Li G."/>
            <person name="Huang Y."/>
            <person name="Saxena R.K."/>
            <person name="Ji Y."/>
            <person name="Li M."/>
            <person name="Yan X."/>
            <person name="He Y."/>
            <person name="Liu Y."/>
            <person name="Wang X."/>
            <person name="Xiang C."/>
            <person name="Varshney R.K."/>
            <person name="Ding H."/>
            <person name="Gao S."/>
            <person name="Zong X."/>
        </authorList>
    </citation>
    <scope>NUCLEOTIDE SEQUENCE [LARGE SCALE GENOMIC DNA]</scope>
    <source>
        <strain evidence="1 2">cv. Zhongwan 6</strain>
    </source>
</reference>
<accession>A0A9D5A8E2</accession>
<name>A0A9D5A8E2_PEA</name>